<dbReference type="SUPFAM" id="SSF52540">
    <property type="entry name" value="P-loop containing nucleoside triphosphate hydrolases"/>
    <property type="match status" value="1"/>
</dbReference>
<dbReference type="Pfam" id="PF22942">
    <property type="entry name" value="DUF7025"/>
    <property type="match status" value="1"/>
</dbReference>
<proteinExistence type="predicted"/>
<name>A0AAJ0LXH5_9PEZI</name>
<organism evidence="2 3">
    <name type="scientific">Extremus antarcticus</name>
    <dbReference type="NCBI Taxonomy" id="702011"/>
    <lineage>
        <taxon>Eukaryota</taxon>
        <taxon>Fungi</taxon>
        <taxon>Dikarya</taxon>
        <taxon>Ascomycota</taxon>
        <taxon>Pezizomycotina</taxon>
        <taxon>Dothideomycetes</taxon>
        <taxon>Dothideomycetidae</taxon>
        <taxon>Mycosphaerellales</taxon>
        <taxon>Extremaceae</taxon>
        <taxon>Extremus</taxon>
    </lineage>
</organism>
<reference evidence="2" key="1">
    <citation type="submission" date="2023-04" db="EMBL/GenBank/DDBJ databases">
        <title>Black Yeasts Isolated from many extreme environments.</title>
        <authorList>
            <person name="Coleine C."/>
            <person name="Stajich J.E."/>
            <person name="Selbmann L."/>
        </authorList>
    </citation>
    <scope>NUCLEOTIDE SEQUENCE</scope>
    <source>
        <strain evidence="2">CCFEE 5312</strain>
    </source>
</reference>
<dbReference type="InterPro" id="IPR054289">
    <property type="entry name" value="DUF7025"/>
</dbReference>
<feature type="domain" description="AAA+ ATPase" evidence="1">
    <location>
        <begin position="469"/>
        <end position="594"/>
    </location>
</feature>
<accession>A0AAJ0LXH5</accession>
<protein>
    <recommendedName>
        <fullName evidence="1">AAA+ ATPase domain-containing protein</fullName>
    </recommendedName>
</protein>
<dbReference type="Pfam" id="PF00004">
    <property type="entry name" value="AAA"/>
    <property type="match status" value="1"/>
</dbReference>
<sequence>MKVGVGLRLQEAWKSYFETKPAMKLQDLKAVGTTKDVDQTSEDNTAAQQAQTPFKGMAEVSAFGYRDEVITVDAKQDRKGNWSLMKANEQFDLKADPGLQKRKATSILDPYCMVVTQRFNNVGVLVDTILEIQAPGLIRLFRHLVPYYHDDSFRVGDSIKFDDPPKLLYYYRKELEECKHSAEVHETSKVHIGFALNFLHSHLGARMRNYEDFLSKGMINFMDLWMLFNPGCLVYHRETEQLFSLRKGQTAETPCGVVYQLTCHGVDYDGEKIGKVQRTISITAFETPRMLESLSVVPLDLCNDSEDIKTKLLARAKRFLELRGIHNLQHKTKGRVMVDAKTFQLRVLPGDEDKMFSQKKGIVVLEECKCCCDVCRKLVDEKPEDYDHKVREITKDEMLLCSATVLGFQLSLHKWLQMRVDDLEPIAWSDEAIDRLVMDKRQKKVLSSLISSPVFMDAAEGDVIGWKGRGLVMLLHGQPGTGKTLTAESVCESLKRPLYIVSGGELGATPEKVEKTLLEILELSKLWKAVILIDEADVFLEQRSAHDIVRNNFVSVFLRRLEYFEGILMLTTNRVEQFDEAFISRIHLAMNYPDLEPWMRKEIWINALSRLGEEGIAIDLEKDLEEISKVQLNGRVISYSVRTAKAIADESGSKLMMEHLWDVVSVQQKFNEQIRAKKERL</sequence>
<dbReference type="CDD" id="cd19481">
    <property type="entry name" value="RecA-like_protease"/>
    <property type="match status" value="1"/>
</dbReference>
<dbReference type="GO" id="GO:0016887">
    <property type="term" value="F:ATP hydrolysis activity"/>
    <property type="evidence" value="ECO:0007669"/>
    <property type="project" value="InterPro"/>
</dbReference>
<dbReference type="InterPro" id="IPR003593">
    <property type="entry name" value="AAA+_ATPase"/>
</dbReference>
<gene>
    <name evidence="2" type="ORF">LTR09_000576</name>
</gene>
<evidence type="ECO:0000259" key="1">
    <source>
        <dbReference type="SMART" id="SM00382"/>
    </source>
</evidence>
<dbReference type="SMART" id="SM00382">
    <property type="entry name" value="AAA"/>
    <property type="match status" value="1"/>
</dbReference>
<evidence type="ECO:0000313" key="2">
    <source>
        <dbReference type="EMBL" id="KAK3059010.1"/>
    </source>
</evidence>
<dbReference type="InterPro" id="IPR003959">
    <property type="entry name" value="ATPase_AAA_core"/>
</dbReference>
<dbReference type="AlphaFoldDB" id="A0AAJ0LXH5"/>
<dbReference type="PANTHER" id="PTHR46411">
    <property type="entry name" value="FAMILY ATPASE, PUTATIVE-RELATED"/>
    <property type="match status" value="1"/>
</dbReference>
<dbReference type="Proteomes" id="UP001271007">
    <property type="component" value="Unassembled WGS sequence"/>
</dbReference>
<dbReference type="PANTHER" id="PTHR46411:SF3">
    <property type="entry name" value="AAA+ ATPASE DOMAIN-CONTAINING PROTEIN"/>
    <property type="match status" value="1"/>
</dbReference>
<dbReference type="GO" id="GO:0005524">
    <property type="term" value="F:ATP binding"/>
    <property type="evidence" value="ECO:0007669"/>
    <property type="project" value="InterPro"/>
</dbReference>
<evidence type="ECO:0000313" key="3">
    <source>
        <dbReference type="Proteomes" id="UP001271007"/>
    </source>
</evidence>
<dbReference type="InterPro" id="IPR027417">
    <property type="entry name" value="P-loop_NTPase"/>
</dbReference>
<dbReference type="EMBL" id="JAWDJX010000001">
    <property type="protein sequence ID" value="KAK3059010.1"/>
    <property type="molecule type" value="Genomic_DNA"/>
</dbReference>
<keyword evidence="3" id="KW-1185">Reference proteome</keyword>
<dbReference type="Gene3D" id="3.40.50.300">
    <property type="entry name" value="P-loop containing nucleotide triphosphate hydrolases"/>
    <property type="match status" value="1"/>
</dbReference>
<comment type="caution">
    <text evidence="2">The sequence shown here is derived from an EMBL/GenBank/DDBJ whole genome shotgun (WGS) entry which is preliminary data.</text>
</comment>